<dbReference type="CDD" id="cd00037">
    <property type="entry name" value="CLECT"/>
    <property type="match status" value="1"/>
</dbReference>
<gene>
    <name evidence="3 5" type="primary">clec-241</name>
    <name evidence="3" type="ORF">CELE_F49H6.2</name>
    <name evidence="5" type="ORF">F49H6.2</name>
</gene>
<evidence type="ECO:0000313" key="5">
    <source>
        <dbReference type="WormBase" id="F49H6.2"/>
    </source>
</evidence>
<proteinExistence type="predicted"/>
<dbReference type="PANTHER" id="PTHR23124">
    <property type="entry name" value="C-TYPE LECTIN DOMAIN-CONTAINING PROTEIN-RELATED-RELATED"/>
    <property type="match status" value="1"/>
</dbReference>
<feature type="chain" id="PRO_5030177059" evidence="1">
    <location>
        <begin position="21"/>
        <end position="212"/>
    </location>
</feature>
<dbReference type="SMART" id="SM00034">
    <property type="entry name" value="CLECT"/>
    <property type="match status" value="1"/>
</dbReference>
<dbReference type="SUPFAM" id="SSF56436">
    <property type="entry name" value="C-type lectin-like"/>
    <property type="match status" value="1"/>
</dbReference>
<dbReference type="CTD" id="186070"/>
<keyword evidence="4" id="KW-1185">Reference proteome</keyword>
<dbReference type="EMBL" id="BX284605">
    <property type="protein sequence ID" value="CAB04438.2"/>
    <property type="molecule type" value="Genomic_DNA"/>
</dbReference>
<dbReference type="AlphaFoldDB" id="Q9XV06"/>
<dbReference type="InterPro" id="IPR001304">
    <property type="entry name" value="C-type_lectin-like"/>
</dbReference>
<dbReference type="SMR" id="Q9XV06"/>
<protein>
    <submittedName>
        <fullName evidence="3">C-type lectin domain-containing protein</fullName>
    </submittedName>
</protein>
<name>Q9XV06_CAEEL</name>
<dbReference type="GeneID" id="186070"/>
<keyword evidence="1" id="KW-0732">Signal</keyword>
<accession>Q9XV06</accession>
<dbReference type="FunCoup" id="Q9XV06">
    <property type="interactions" value="5"/>
</dbReference>
<dbReference type="HOGENOM" id="CLU_058687_1_2_1"/>
<feature type="signal peptide" evidence="1">
    <location>
        <begin position="1"/>
        <end position="20"/>
    </location>
</feature>
<dbReference type="InterPro" id="IPR016186">
    <property type="entry name" value="C-type_lectin-like/link_sf"/>
</dbReference>
<dbReference type="PROSITE" id="PS50041">
    <property type="entry name" value="C_TYPE_LECTIN_2"/>
    <property type="match status" value="1"/>
</dbReference>
<dbReference type="Pfam" id="PF00059">
    <property type="entry name" value="Lectin_C"/>
    <property type="match status" value="1"/>
</dbReference>
<dbReference type="OrthoDB" id="441660at2759"/>
<sequence length="212" mass="22377">MSLVFIIYFFLFFTISLMNACIPTQQVETTSAAPTTMTAIVTTTSTVSPTTTTTITTTTTTPIPCPTDWLGFARPSGPWCIRVFVASGDQPTADSLCSSEGAVLSSIQSQEELDYMANSFIALNGASSAFWIGAERTAACMSSGLTATCTRLNSFSWTDGSATGTAGFVWNGIEPNNGAGMTESCVVENYMALLSDQQCTRVFPGYACGKAS</sequence>
<dbReference type="RefSeq" id="NP_001343584.1">
    <property type="nucleotide sequence ID" value="NM_001356777.2"/>
</dbReference>
<dbReference type="PANTHER" id="PTHR23124:SF148">
    <property type="entry name" value="C-TYPE LECTIN DOMAIN-CONTAINING PROTEIN-RELATED"/>
    <property type="match status" value="1"/>
</dbReference>
<evidence type="ECO:0000256" key="1">
    <source>
        <dbReference type="SAM" id="SignalP"/>
    </source>
</evidence>
<feature type="domain" description="C-type lectin" evidence="2">
    <location>
        <begin position="76"/>
        <end position="201"/>
    </location>
</feature>
<dbReference type="InterPro" id="IPR016187">
    <property type="entry name" value="CTDL_fold"/>
</dbReference>
<evidence type="ECO:0000313" key="4">
    <source>
        <dbReference type="Proteomes" id="UP000001940"/>
    </source>
</evidence>
<dbReference type="Gene3D" id="3.10.100.10">
    <property type="entry name" value="Mannose-Binding Protein A, subunit A"/>
    <property type="match status" value="1"/>
</dbReference>
<evidence type="ECO:0000313" key="3">
    <source>
        <dbReference type="EMBL" id="CAB04438.2"/>
    </source>
</evidence>
<dbReference type="Proteomes" id="UP000001940">
    <property type="component" value="Chromosome V"/>
</dbReference>
<dbReference type="WormBase" id="F49H6.2">
    <property type="protein sequence ID" value="CE52054"/>
    <property type="gene ID" value="WBGene00009906"/>
    <property type="gene designation" value="clec-241"/>
</dbReference>
<dbReference type="PIR" id="T22463">
    <property type="entry name" value="T22463"/>
</dbReference>
<organism evidence="3 4">
    <name type="scientific">Caenorhabditis elegans</name>
    <dbReference type="NCBI Taxonomy" id="6239"/>
    <lineage>
        <taxon>Eukaryota</taxon>
        <taxon>Metazoa</taxon>
        <taxon>Ecdysozoa</taxon>
        <taxon>Nematoda</taxon>
        <taxon>Chromadorea</taxon>
        <taxon>Rhabditida</taxon>
        <taxon>Rhabditina</taxon>
        <taxon>Rhabditomorpha</taxon>
        <taxon>Rhabditoidea</taxon>
        <taxon>Rhabditidae</taxon>
        <taxon>Peloderinae</taxon>
        <taxon>Caenorhabditis</taxon>
    </lineage>
</organism>
<reference evidence="3 4" key="1">
    <citation type="journal article" date="1998" name="Science">
        <title>Genome sequence of the nematode C. elegans: a platform for investigating biology.</title>
        <authorList>
            <consortium name="The C. elegans sequencing consortium"/>
            <person name="Sulson J.E."/>
            <person name="Waterston R."/>
        </authorList>
    </citation>
    <scope>NUCLEOTIDE SEQUENCE [LARGE SCALE GENOMIC DNA]</scope>
    <source>
        <strain evidence="3 4">Bristol N2</strain>
    </source>
</reference>
<dbReference type="AGR" id="WB:WBGene00009906"/>
<evidence type="ECO:0000259" key="2">
    <source>
        <dbReference type="PROSITE" id="PS50041"/>
    </source>
</evidence>
<dbReference type="PhylomeDB" id="Q9XV06"/>
<dbReference type="KEGG" id="cel:CELE_F49H6.2"/>
<dbReference type="InParanoid" id="Q9XV06"/>
<dbReference type="UCSC" id="F49H6.2">
    <property type="organism name" value="c. elegans"/>
</dbReference>